<protein>
    <submittedName>
        <fullName evidence="11">Cytochrome P450</fullName>
    </submittedName>
</protein>
<evidence type="ECO:0000313" key="11">
    <source>
        <dbReference type="EMBL" id="KLO13198.1"/>
    </source>
</evidence>
<keyword evidence="5 9" id="KW-0479">Metal-binding</keyword>
<evidence type="ECO:0000256" key="5">
    <source>
        <dbReference type="ARBA" id="ARBA00022723"/>
    </source>
</evidence>
<dbReference type="PROSITE" id="PS00086">
    <property type="entry name" value="CYTOCHROME_P450"/>
    <property type="match status" value="1"/>
</dbReference>
<dbReference type="AlphaFoldDB" id="A0A0H2RUS4"/>
<dbReference type="OrthoDB" id="2789670at2759"/>
<dbReference type="InterPro" id="IPR002401">
    <property type="entry name" value="Cyt_P450_E_grp-I"/>
</dbReference>
<dbReference type="InterPro" id="IPR017972">
    <property type="entry name" value="Cyt_P450_CS"/>
</dbReference>
<organism evidence="11 12">
    <name type="scientific">Schizopora paradoxa</name>
    <dbReference type="NCBI Taxonomy" id="27342"/>
    <lineage>
        <taxon>Eukaryota</taxon>
        <taxon>Fungi</taxon>
        <taxon>Dikarya</taxon>
        <taxon>Basidiomycota</taxon>
        <taxon>Agaricomycotina</taxon>
        <taxon>Agaricomycetes</taxon>
        <taxon>Hymenochaetales</taxon>
        <taxon>Schizoporaceae</taxon>
        <taxon>Schizopora</taxon>
    </lineage>
</organism>
<dbReference type="STRING" id="27342.A0A0H2RUS4"/>
<feature type="binding site" description="axial binding residue" evidence="9">
    <location>
        <position position="435"/>
    </location>
    <ligand>
        <name>heme</name>
        <dbReference type="ChEBI" id="CHEBI:30413"/>
    </ligand>
    <ligandPart>
        <name>Fe</name>
        <dbReference type="ChEBI" id="CHEBI:18248"/>
    </ligandPart>
</feature>
<dbReference type="PANTHER" id="PTHR46300:SF7">
    <property type="entry name" value="P450, PUTATIVE (EUROFUNG)-RELATED"/>
    <property type="match status" value="1"/>
</dbReference>
<name>A0A0H2RUS4_9AGAM</name>
<keyword evidence="6 10" id="KW-0560">Oxidoreductase</keyword>
<evidence type="ECO:0000256" key="4">
    <source>
        <dbReference type="ARBA" id="ARBA00022617"/>
    </source>
</evidence>
<dbReference type="InParanoid" id="A0A0H2RUS4"/>
<dbReference type="PANTHER" id="PTHR46300">
    <property type="entry name" value="P450, PUTATIVE (EUROFUNG)-RELATED-RELATED"/>
    <property type="match status" value="1"/>
</dbReference>
<dbReference type="Gene3D" id="1.10.630.10">
    <property type="entry name" value="Cytochrome P450"/>
    <property type="match status" value="1"/>
</dbReference>
<dbReference type="GO" id="GO:0016705">
    <property type="term" value="F:oxidoreductase activity, acting on paired donors, with incorporation or reduction of molecular oxygen"/>
    <property type="evidence" value="ECO:0007669"/>
    <property type="project" value="InterPro"/>
</dbReference>
<evidence type="ECO:0000313" key="12">
    <source>
        <dbReference type="Proteomes" id="UP000053477"/>
    </source>
</evidence>
<evidence type="ECO:0000256" key="1">
    <source>
        <dbReference type="ARBA" id="ARBA00001971"/>
    </source>
</evidence>
<evidence type="ECO:0000256" key="9">
    <source>
        <dbReference type="PIRSR" id="PIRSR602401-1"/>
    </source>
</evidence>
<evidence type="ECO:0000256" key="2">
    <source>
        <dbReference type="ARBA" id="ARBA00005179"/>
    </source>
</evidence>
<proteinExistence type="inferred from homology"/>
<keyword evidence="7 9" id="KW-0408">Iron</keyword>
<keyword evidence="12" id="KW-1185">Reference proteome</keyword>
<dbReference type="GO" id="GO:0005506">
    <property type="term" value="F:iron ion binding"/>
    <property type="evidence" value="ECO:0007669"/>
    <property type="project" value="InterPro"/>
</dbReference>
<evidence type="ECO:0000256" key="3">
    <source>
        <dbReference type="ARBA" id="ARBA00010617"/>
    </source>
</evidence>
<dbReference type="InterPro" id="IPR050364">
    <property type="entry name" value="Cytochrome_P450_fung"/>
</dbReference>
<dbReference type="Pfam" id="PF00067">
    <property type="entry name" value="p450"/>
    <property type="match status" value="1"/>
</dbReference>
<accession>A0A0H2RUS4</accession>
<dbReference type="Proteomes" id="UP000053477">
    <property type="component" value="Unassembled WGS sequence"/>
</dbReference>
<evidence type="ECO:0000256" key="8">
    <source>
        <dbReference type="ARBA" id="ARBA00023033"/>
    </source>
</evidence>
<evidence type="ECO:0000256" key="6">
    <source>
        <dbReference type="ARBA" id="ARBA00023002"/>
    </source>
</evidence>
<dbReference type="InterPro" id="IPR036396">
    <property type="entry name" value="Cyt_P450_sf"/>
</dbReference>
<dbReference type="EMBL" id="KQ085963">
    <property type="protein sequence ID" value="KLO13198.1"/>
    <property type="molecule type" value="Genomic_DNA"/>
</dbReference>
<dbReference type="GO" id="GO:0004497">
    <property type="term" value="F:monooxygenase activity"/>
    <property type="evidence" value="ECO:0007669"/>
    <property type="project" value="UniProtKB-KW"/>
</dbReference>
<comment type="pathway">
    <text evidence="2">Secondary metabolite biosynthesis.</text>
</comment>
<dbReference type="InterPro" id="IPR001128">
    <property type="entry name" value="Cyt_P450"/>
</dbReference>
<sequence length="499" mass="55972">MNVGSTQISTTIAFAALFALAFKLASRKKYPPGPKPLPLIGNLKDLPTSFEWETYAEWAKKYGDVMHLQVFGSSILILSSVRAAKDLLESRSSIYSCRPKFTMIHDLMGWDWAVQFMQFGPRFKTYRKAVQNQLTPQATLSLRPTLEKSTRSLIESIKSDPSAFLTHIKNMTGEMMISTIYGEQEAGRCEEYIHNAEEAISGLLIAGNFGKFLVDILPALKYIPAWFPGASFQRKAEEWKKSTRKMIDIPYTHVAGSLDADESSPSIIRSMLLESDRSGFLDEELIKGTGGVLYLGGADTMLSILLTFVFAMLQYPEIQKRAQTEIDQVIGARKRPTLDDKPSLPFVKAIYLESLRWHPSVPLGVPHRLMDDDSYRGYDIPAGATVLVNQWAIFRDEANYKNASAFDPSRFLEGCNDKPILDPTSVAFGFGRRRCPGRHFAEDSVWLVMASILAEFDITYAKDKDGNDIPPTEKFISSLVSRPEPFEALFVPRCTAQLN</sequence>
<evidence type="ECO:0000256" key="10">
    <source>
        <dbReference type="RuleBase" id="RU000461"/>
    </source>
</evidence>
<keyword evidence="8 10" id="KW-0503">Monooxygenase</keyword>
<reference evidence="11 12" key="1">
    <citation type="submission" date="2015-04" db="EMBL/GenBank/DDBJ databases">
        <title>Complete genome sequence of Schizopora paradoxa KUC8140, a cosmopolitan wood degrader in East Asia.</title>
        <authorList>
            <consortium name="DOE Joint Genome Institute"/>
            <person name="Min B."/>
            <person name="Park H."/>
            <person name="Jang Y."/>
            <person name="Kim J.-J."/>
            <person name="Kim K.H."/>
            <person name="Pangilinan J."/>
            <person name="Lipzen A."/>
            <person name="Riley R."/>
            <person name="Grigoriev I.V."/>
            <person name="Spatafora J.W."/>
            <person name="Choi I.-G."/>
        </authorList>
    </citation>
    <scope>NUCLEOTIDE SEQUENCE [LARGE SCALE GENOMIC DNA]</scope>
    <source>
        <strain evidence="11 12">KUC8140</strain>
    </source>
</reference>
<dbReference type="SUPFAM" id="SSF48264">
    <property type="entry name" value="Cytochrome P450"/>
    <property type="match status" value="1"/>
</dbReference>
<comment type="cofactor">
    <cofactor evidence="1 9">
        <name>heme</name>
        <dbReference type="ChEBI" id="CHEBI:30413"/>
    </cofactor>
</comment>
<comment type="similarity">
    <text evidence="3 10">Belongs to the cytochrome P450 family.</text>
</comment>
<dbReference type="CDD" id="cd11065">
    <property type="entry name" value="CYP64-like"/>
    <property type="match status" value="1"/>
</dbReference>
<keyword evidence="4 9" id="KW-0349">Heme</keyword>
<evidence type="ECO:0000256" key="7">
    <source>
        <dbReference type="ARBA" id="ARBA00023004"/>
    </source>
</evidence>
<gene>
    <name evidence="11" type="ORF">SCHPADRAFT_940561</name>
</gene>
<dbReference type="PRINTS" id="PR00463">
    <property type="entry name" value="EP450I"/>
</dbReference>
<dbReference type="GO" id="GO:0020037">
    <property type="term" value="F:heme binding"/>
    <property type="evidence" value="ECO:0007669"/>
    <property type="project" value="InterPro"/>
</dbReference>